<dbReference type="SUPFAM" id="SSF141868">
    <property type="entry name" value="EAL domain-like"/>
    <property type="match status" value="1"/>
</dbReference>
<keyword evidence="2" id="KW-1133">Transmembrane helix</keyword>
<dbReference type="PANTHER" id="PTHR33121:SF71">
    <property type="entry name" value="OXYGEN SENSOR PROTEIN DOSP"/>
    <property type="match status" value="1"/>
</dbReference>
<evidence type="ECO:0000313" key="5">
    <source>
        <dbReference type="EMBL" id="RLL12502.1"/>
    </source>
</evidence>
<sequence>MRRYAKGGLISLFISLLLLGGITVHAVTQVQCYGRLINYVGIVRGATQRLVKLELMDQPSDGLVEYLDGILADLSGEGGEYGLPNPKDAAYRRELEELKGMWVQVKDHIEAYRAGAEDSGPLLTMSERYFEQANDTVFAAEAYTTHQSKTLLAACAVMLGIMLATWLFIFWAASKKLLLLESTNQRLSDLAQRDPLTGAYQIDAFKEKAQTLLDRAGDERYAVVCTDFVDFKYINDMFGYAYGDEVLARYGEILRAGLRERELCGRVSADNFVLLLRYDRKEEVAARQREADRKITAYMRSSPGRQSLSTCCGICCVGDVVEKLGVGGLMDRAGFARKMVKTKTSPNYVYYNDSIRRKLWEEKDIESRMASALERREFVVYYQPKVDLRTGRIASSEALVRWKLSGGRVIPPDQFIPVFERKFMIGQLDQYVMEEVCRWLRGRLDAGESALPVSVNVSRLQFYDEGFVDRYVEIRDRFQIPPELLEIEFTESIVLDNAGLLLRTVNALKQAGFACSIDDFGKGYSSLSLLKDLPADTLKIDRFFFEDGTDEEREWAIIQGVVDLVHRFHIHTVAEGIETPEQVRRLREVGCDYVQGFVFYHPMTQEDYERELRRQEEAPAPSRCGKEQAPG</sequence>
<feature type="domain" description="GGDEF" evidence="4">
    <location>
        <begin position="219"/>
        <end position="354"/>
    </location>
</feature>
<gene>
    <name evidence="5" type="ORF">D4A47_05535</name>
</gene>
<dbReference type="InterPro" id="IPR035919">
    <property type="entry name" value="EAL_sf"/>
</dbReference>
<name>A0A498CSA1_9FIRM</name>
<evidence type="ECO:0000259" key="3">
    <source>
        <dbReference type="PROSITE" id="PS50883"/>
    </source>
</evidence>
<accession>A0A498CSA1</accession>
<dbReference type="NCBIfam" id="TIGR00254">
    <property type="entry name" value="GGDEF"/>
    <property type="match status" value="1"/>
</dbReference>
<evidence type="ECO:0000256" key="2">
    <source>
        <dbReference type="SAM" id="Phobius"/>
    </source>
</evidence>
<dbReference type="SMART" id="SM00267">
    <property type="entry name" value="GGDEF"/>
    <property type="match status" value="1"/>
</dbReference>
<dbReference type="Pfam" id="PF00563">
    <property type="entry name" value="EAL"/>
    <property type="match status" value="1"/>
</dbReference>
<dbReference type="SMART" id="SM00052">
    <property type="entry name" value="EAL"/>
    <property type="match status" value="1"/>
</dbReference>
<reference evidence="5 6" key="1">
    <citation type="submission" date="2018-10" db="EMBL/GenBank/DDBJ databases">
        <title>Anaerotruncus faecis sp. nov., isolated from human feces.</title>
        <authorList>
            <person name="Wang Y.-J."/>
        </authorList>
    </citation>
    <scope>NUCLEOTIDE SEQUENCE [LARGE SCALE GENOMIC DNA]</scope>
    <source>
        <strain evidence="5 6">22A2-44</strain>
    </source>
</reference>
<dbReference type="InterPro" id="IPR001633">
    <property type="entry name" value="EAL_dom"/>
</dbReference>
<feature type="transmembrane region" description="Helical" evidence="2">
    <location>
        <begin position="151"/>
        <end position="173"/>
    </location>
</feature>
<dbReference type="PROSITE" id="PS50883">
    <property type="entry name" value="EAL"/>
    <property type="match status" value="1"/>
</dbReference>
<dbReference type="PANTHER" id="PTHR33121">
    <property type="entry name" value="CYCLIC DI-GMP PHOSPHODIESTERASE PDEF"/>
    <property type="match status" value="1"/>
</dbReference>
<dbReference type="InterPro" id="IPR050706">
    <property type="entry name" value="Cyclic-di-GMP_PDE-like"/>
</dbReference>
<dbReference type="InterPro" id="IPR000160">
    <property type="entry name" value="GGDEF_dom"/>
</dbReference>
<dbReference type="CDD" id="cd01949">
    <property type="entry name" value="GGDEF"/>
    <property type="match status" value="1"/>
</dbReference>
<evidence type="ECO:0000259" key="4">
    <source>
        <dbReference type="PROSITE" id="PS50887"/>
    </source>
</evidence>
<dbReference type="PROSITE" id="PS50887">
    <property type="entry name" value="GGDEF"/>
    <property type="match status" value="1"/>
</dbReference>
<organism evidence="5 6">
    <name type="scientific">Anaerotruncus massiliensis</name>
    <name type="common">ex Liu et al. 2021</name>
    <dbReference type="NCBI Taxonomy" id="2321404"/>
    <lineage>
        <taxon>Bacteria</taxon>
        <taxon>Bacillati</taxon>
        <taxon>Bacillota</taxon>
        <taxon>Clostridia</taxon>
        <taxon>Eubacteriales</taxon>
        <taxon>Oscillospiraceae</taxon>
        <taxon>Anaerotruncus</taxon>
    </lineage>
</organism>
<protein>
    <submittedName>
        <fullName evidence="5">GGDEF domain-containing protein</fullName>
    </submittedName>
</protein>
<evidence type="ECO:0000313" key="6">
    <source>
        <dbReference type="Proteomes" id="UP000276301"/>
    </source>
</evidence>
<dbReference type="GO" id="GO:0071111">
    <property type="term" value="F:cyclic-guanylate-specific phosphodiesterase activity"/>
    <property type="evidence" value="ECO:0007669"/>
    <property type="project" value="InterPro"/>
</dbReference>
<dbReference type="Pfam" id="PF00990">
    <property type="entry name" value="GGDEF"/>
    <property type="match status" value="1"/>
</dbReference>
<dbReference type="InterPro" id="IPR043128">
    <property type="entry name" value="Rev_trsase/Diguanyl_cyclase"/>
</dbReference>
<keyword evidence="2" id="KW-0472">Membrane</keyword>
<dbReference type="EMBL" id="RCHT01000006">
    <property type="protein sequence ID" value="RLL12502.1"/>
    <property type="molecule type" value="Genomic_DNA"/>
</dbReference>
<dbReference type="Proteomes" id="UP000276301">
    <property type="component" value="Unassembled WGS sequence"/>
</dbReference>
<feature type="region of interest" description="Disordered" evidence="1">
    <location>
        <begin position="609"/>
        <end position="631"/>
    </location>
</feature>
<dbReference type="CDD" id="cd01948">
    <property type="entry name" value="EAL"/>
    <property type="match status" value="1"/>
</dbReference>
<evidence type="ECO:0000256" key="1">
    <source>
        <dbReference type="SAM" id="MobiDB-lite"/>
    </source>
</evidence>
<dbReference type="SUPFAM" id="SSF55073">
    <property type="entry name" value="Nucleotide cyclase"/>
    <property type="match status" value="1"/>
</dbReference>
<comment type="caution">
    <text evidence="5">The sequence shown here is derived from an EMBL/GenBank/DDBJ whole genome shotgun (WGS) entry which is preliminary data.</text>
</comment>
<dbReference type="Gene3D" id="3.30.70.270">
    <property type="match status" value="1"/>
</dbReference>
<dbReference type="AlphaFoldDB" id="A0A498CSA1"/>
<keyword evidence="6" id="KW-1185">Reference proteome</keyword>
<proteinExistence type="predicted"/>
<feature type="domain" description="EAL" evidence="3">
    <location>
        <begin position="362"/>
        <end position="616"/>
    </location>
</feature>
<dbReference type="InterPro" id="IPR029787">
    <property type="entry name" value="Nucleotide_cyclase"/>
</dbReference>
<dbReference type="Gene3D" id="3.20.20.450">
    <property type="entry name" value="EAL domain"/>
    <property type="match status" value="1"/>
</dbReference>
<keyword evidence="2" id="KW-0812">Transmembrane</keyword>